<dbReference type="InterPro" id="IPR029044">
    <property type="entry name" value="Nucleotide-diphossugar_trans"/>
</dbReference>
<protein>
    <submittedName>
        <fullName evidence="2">Glycosyltransferase</fullName>
    </submittedName>
</protein>
<accession>A0ABM7NSQ8</accession>
<keyword evidence="3" id="KW-1185">Reference proteome</keyword>
<dbReference type="PANTHER" id="PTHR43685">
    <property type="entry name" value="GLYCOSYLTRANSFERASE"/>
    <property type="match status" value="1"/>
</dbReference>
<feature type="domain" description="Glycosyltransferase 2-like" evidence="1">
    <location>
        <begin position="652"/>
        <end position="796"/>
    </location>
</feature>
<dbReference type="EMBL" id="AP024483">
    <property type="protein sequence ID" value="BCS83202.1"/>
    <property type="molecule type" value="Genomic_DNA"/>
</dbReference>
<dbReference type="Gene3D" id="3.90.550.10">
    <property type="entry name" value="Spore Coat Polysaccharide Biosynthesis Protein SpsA, Chain A"/>
    <property type="match status" value="4"/>
</dbReference>
<feature type="domain" description="Glycosyltransferase 2-like" evidence="1">
    <location>
        <begin position="1216"/>
        <end position="1352"/>
    </location>
</feature>
<evidence type="ECO:0000313" key="2">
    <source>
        <dbReference type="EMBL" id="BCS83202.1"/>
    </source>
</evidence>
<feature type="domain" description="Glycosyltransferase 2-like" evidence="1">
    <location>
        <begin position="1580"/>
        <end position="1700"/>
    </location>
</feature>
<proteinExistence type="predicted"/>
<dbReference type="InterPro" id="IPR050834">
    <property type="entry name" value="Glycosyltransf_2"/>
</dbReference>
<dbReference type="Pfam" id="PF00535">
    <property type="entry name" value="Glycos_transf_2"/>
    <property type="match status" value="4"/>
</dbReference>
<dbReference type="InterPro" id="IPR001173">
    <property type="entry name" value="Glyco_trans_2-like"/>
</dbReference>
<dbReference type="RefSeq" id="YP_010841810.1">
    <property type="nucleotide sequence ID" value="NC_079139.1"/>
</dbReference>
<name>A0ABM7NSQ8_9VIRU</name>
<dbReference type="CDD" id="cd00761">
    <property type="entry name" value="Glyco_tranf_GTA_type"/>
    <property type="match status" value="3"/>
</dbReference>
<evidence type="ECO:0000313" key="3">
    <source>
        <dbReference type="Proteomes" id="UP001321479"/>
    </source>
</evidence>
<dbReference type="PANTHER" id="PTHR43685:SF2">
    <property type="entry name" value="GLYCOSYLTRANSFERASE 2-LIKE DOMAIN-CONTAINING PROTEIN"/>
    <property type="match status" value="1"/>
</dbReference>
<dbReference type="Proteomes" id="UP001321479">
    <property type="component" value="Segment"/>
</dbReference>
<organism evidence="2 3">
    <name type="scientific">Cotonvirus japonicus</name>
    <dbReference type="NCBI Taxonomy" id="2811091"/>
    <lineage>
        <taxon>Viruses</taxon>
        <taxon>Varidnaviria</taxon>
        <taxon>Bamfordvirae</taxon>
        <taxon>Nucleocytoviricota</taxon>
        <taxon>Megaviricetes</taxon>
        <taxon>Imitervirales</taxon>
        <taxon>Mimiviridae</taxon>
        <taxon>Megamimivirinae</taxon>
        <taxon>Cotonvirus</taxon>
        <taxon>Cotonvirus japonicum</taxon>
    </lineage>
</organism>
<evidence type="ECO:0000259" key="1">
    <source>
        <dbReference type="Pfam" id="PF00535"/>
    </source>
</evidence>
<reference evidence="2 3" key="1">
    <citation type="submission" date="2021-02" db="EMBL/GenBank/DDBJ databases">
        <title>Cotonvirus japonicus, which uses Golgi apparatus of host cells for its virion factory, phylogenetically links tailed tupanvirus and icosahedral mimivirus.</title>
        <authorList>
            <person name="Takahashi H."/>
            <person name="Fukaya S."/>
            <person name="Song C."/>
            <person name="Murata K."/>
            <person name="Takemura M."/>
        </authorList>
    </citation>
    <scope>NUCLEOTIDE SEQUENCE [LARGE SCALE GENOMIC DNA]</scope>
</reference>
<sequence length="1802" mass="210706">MIKLENITLDHFNGNSNTKIIPNSKMIKVINDYCDPTSIITSQITIIESGIYSITMFLQSNVNCVWWSSHDNHKNIQLKNGFNNFKISISNSQKNPYLIGIVANKLSSGKILNISNFKITKILNKNNQNTQNTQIIIPNKFNQDKINQNKLIQNKINQNTITKINQNTINKINQNTINKINQNAITKINQNDITKINQNTITKINQNAPIRSSKIEISPVLPNVSVILPTLERVDGFINVVNNFKNQKLLNFEFIAIDDGSTNESYSSKLNYIRQLNDSRFKLLKNEKNMGISYTLNRGINICRGEYVTWISDDNEYYNNYLSTLFDQKYDFIYTYWLMNNVNRNKTIVVKKQYNNVSELLNNFWGMGSFMWKKSLMNKIGFYDELLDGCEDYDYLVRTFLNTNNINHKKITTMKYCLDDNSKFSKTYKNIISLKKEMILVYQYINRINQLKKININYVSEYINSSILDKIVQKQNSPNINIYNVTNISLINKSLNIPLTFKNIVFNAFKNKSNVIFKKYTPFNNSFIITTNASLISELSINFADKLITESIIEEPIKEPVKEVVKEPVKEVIKEPVKEVVKEPVKEVIKEPVKEIIKEPVKEVVKEPIKEIIKEPVKEIIKEPVKEIIKEPILFDYPLNSDNMPLSSKKISIVMSYINRRKQLEFTIKTIKISRHKNIEIIVNDDGSDENELIDDFVEKYGIILIKTDKISKQYDNPVIGYNKAIERATGDIIILQNPEVCYIGDVITYVANNVNDTNYISFSCCTLNNYDMNNTLYELLPNNNRPTYTELCKLLDFELRWYNHPTKKPTHFHFCSALTKNNLVKIRGFSPEFKHGLCFDDDDFILKIKYDLGINMEIIPPNNLFTIHQYHGVSSSVNCDTFEETNPVRRKWELNRDLFVSKKNNTTKINMYKKKSIPKIFNCYWDKTPLSYMAYLAVLSFIYYNPSWSVHVYIPSKKYDVITWVTTEQKTKYIGRDYWDDLIKLPNVKIITMDFKNIGFDNDISEVIKSDYIRWYILSTVGGIWSDMDILYINSLDNTIFNDEKDFDTMIFDINETEQYYPIGFFMASPNNLFFKKLLNLAKTYYDPTKYQSIGATMIKKIWPKNSNIIKDFPNLKLLIEDKYIYLPYEWTELDKLFDYECTENLRKKTIGIHWFNGSESAKNYQNNFDKLLNKNSTISILTNKFMDVYKSDSFCKEIIPINPKYPSNNGISVSIVMAYHNRKKQIITTLDTINMSVYKNLSVVIVDDASDDDQRLEDIIYKYDFDIKLIRIAPEHKTWINPCIAYNIGFTYADGDIIIIQNPEVLHAGDIIKYTVDNLKQDQYLVYSCYASPDFTFNDKLANIIKTSNTSSLKDNIIKNFINEIKYENYTFDWKFYVDKYPDLSHIKTESEALNHWNTIGNRENRQCNIHNIYSPPEYINWKGWYNHPSYNVRPLHFLSATYKNNIIKIRGFDEKYKDGLWYDDDDFLKRMEIITNVSIIPETQGLGIHQYHSGGSAHHIKDNETYNKLVALNKIHFDKLITNIKNKTRVVDREIVPNPYSSTVKYYVFTNKNILNKIIGIAITTYSDEHTSDKRIQIISDSFSSLRENMKNVKVIVVVDGKCIPKHKELLDKYGDVFEIIYRQKNGGISRAKNTCIKYLLQKNIDIGFLADDDIIYNKGWQQMYVSNIIETGIQHFCYWPLNIPATVNHAEYKSTILVKPKNAISGCLMSFTREIIEKVGYFRIYPYIYGYEHEDFTYRCVNNGFIDAVTDVYPSNKYVTLHPDSLSNKSFEMDYEKIELNKKFNEIQNYKDFVGFQE</sequence>
<dbReference type="Gene3D" id="3.90.550.20">
    <property type="match status" value="1"/>
</dbReference>
<dbReference type="Pfam" id="PF04488">
    <property type="entry name" value="Gly_transf_sug"/>
    <property type="match status" value="1"/>
</dbReference>
<dbReference type="InterPro" id="IPR007577">
    <property type="entry name" value="GlycoTrfase_DXD_sugar-bd_CS"/>
</dbReference>
<dbReference type="GeneID" id="80558407"/>
<dbReference type="SUPFAM" id="SSF53448">
    <property type="entry name" value="Nucleotide-diphospho-sugar transferases"/>
    <property type="match status" value="5"/>
</dbReference>
<feature type="domain" description="Glycosyltransferase 2-like" evidence="1">
    <location>
        <begin position="225"/>
        <end position="328"/>
    </location>
</feature>